<sequence>MEAALSNLSNVAQSALQAAAARARGTMVVNTGDAATGSYHQLLPYVAAAVVAYPILVHLLRYRGSNALRRRFPYGPEAGKDHKPYSAMTNNEAQAILHRLSDWEFPTMVLLGLQMALLRTYGIPSISRLLAATRQLGQGDNVGRRYADTSLIMHEIYANAPDTARSAEAYARLNYLHGVYIKAGKISNDDLLYVLSLFMYDPVDAIKLYDWRSLTEMERCAFGVFHHGMGTAMDIDFSPLPSAAAGFRDGLHFYDELYAWSKAYERAQMLPAQSNHDVAVHTVNLIKGDFPAFLHPHVEHLVYSVFNDRFLAACKFPTPSRAYRLVTRGGFALKRYACRHLLLPRMTPYAPWRSYDPAEDVGPDGRRCFTTYAGLPVYVRPTFWNRWGPEALYFRLIGKPLPGDKGMEPEGYLLKDAGPRQHSGKGWDEAELNAKKLLKMPRGGCPFA</sequence>
<dbReference type="VEuPathDB" id="FungiDB:M_BR32_EuGene_00135881"/>
<organism evidence="1 2">
    <name type="scientific">Pyricularia oryzae</name>
    <name type="common">Rice blast fungus</name>
    <name type="synonym">Magnaporthe oryzae</name>
    <dbReference type="NCBI Taxonomy" id="318829"/>
    <lineage>
        <taxon>Eukaryota</taxon>
        <taxon>Fungi</taxon>
        <taxon>Dikarya</taxon>
        <taxon>Ascomycota</taxon>
        <taxon>Pezizomycotina</taxon>
        <taxon>Sordariomycetes</taxon>
        <taxon>Sordariomycetidae</taxon>
        <taxon>Magnaporthales</taxon>
        <taxon>Pyriculariaceae</taxon>
        <taxon>Pyricularia</taxon>
    </lineage>
</organism>
<protein>
    <submittedName>
        <fullName evidence="1">Uncharacterized protein</fullName>
    </submittedName>
</protein>
<evidence type="ECO:0000313" key="1">
    <source>
        <dbReference type="EMBL" id="QBZ57887.1"/>
    </source>
</evidence>
<dbReference type="GO" id="GO:0016491">
    <property type="term" value="F:oxidoreductase activity"/>
    <property type="evidence" value="ECO:0007669"/>
    <property type="project" value="InterPro"/>
</dbReference>
<dbReference type="EMBL" id="CP034206">
    <property type="protein sequence ID" value="QBZ57887.1"/>
    <property type="molecule type" value="Genomic_DNA"/>
</dbReference>
<evidence type="ECO:0000313" key="2">
    <source>
        <dbReference type="Proteomes" id="UP000294847"/>
    </source>
</evidence>
<name>A0A4P7N5P9_PYROR</name>
<dbReference type="Proteomes" id="UP000294847">
    <property type="component" value="Chromosome 3"/>
</dbReference>
<dbReference type="PANTHER" id="PTHR36124">
    <property type="match status" value="1"/>
</dbReference>
<dbReference type="PANTHER" id="PTHR36124:SF1">
    <property type="entry name" value="ER-BOUND OXYGENASE MPAB_MPAB'_RUBBER OXYGENASE CATALYTIC DOMAIN-CONTAINING PROTEIN"/>
    <property type="match status" value="1"/>
</dbReference>
<gene>
    <name evidence="1" type="ORF">PoMZ_02824</name>
</gene>
<dbReference type="InterPro" id="IPR046366">
    <property type="entry name" value="MPAB"/>
</dbReference>
<reference evidence="1 2" key="1">
    <citation type="journal article" date="2019" name="Mol. Biol. Evol.">
        <title>Blast fungal genomes show frequent chromosomal changes, gene gains and losses, and effector gene turnover.</title>
        <authorList>
            <person name="Gomez Luciano L.B."/>
            <person name="Jason Tsai I."/>
            <person name="Chuma I."/>
            <person name="Tosa Y."/>
            <person name="Chen Y.H."/>
            <person name="Li J.Y."/>
            <person name="Li M.Y."/>
            <person name="Jade Lu M.Y."/>
            <person name="Nakayashiki H."/>
            <person name="Li W.H."/>
        </authorList>
    </citation>
    <scope>NUCLEOTIDE SEQUENCE [LARGE SCALE GENOMIC DNA]</scope>
    <source>
        <strain evidence="1">MZ5-1-6</strain>
    </source>
</reference>
<accession>A0A4P7N5P9</accession>
<dbReference type="AlphaFoldDB" id="A0A4P7N5P9"/>
<proteinExistence type="predicted"/>